<dbReference type="GO" id="GO:0016747">
    <property type="term" value="F:acyltransferase activity, transferring groups other than amino-acyl groups"/>
    <property type="evidence" value="ECO:0007669"/>
    <property type="project" value="InterPro"/>
</dbReference>
<dbReference type="InterPro" id="IPR025289">
    <property type="entry name" value="DUF4081"/>
</dbReference>
<proteinExistence type="predicted"/>
<reference evidence="2 3" key="1">
    <citation type="submission" date="2018-12" db="EMBL/GenBank/DDBJ databases">
        <authorList>
            <consortium name="Pathogen Informatics"/>
        </authorList>
    </citation>
    <scope>NUCLEOTIDE SEQUENCE [LARGE SCALE GENOMIC DNA]</scope>
    <source>
        <strain evidence="2 3">NCTC13652</strain>
    </source>
</reference>
<protein>
    <submittedName>
        <fullName evidence="2">Predicted acetyltransferase</fullName>
    </submittedName>
</protein>
<dbReference type="InterPro" id="IPR000182">
    <property type="entry name" value="GNAT_dom"/>
</dbReference>
<keyword evidence="2" id="KW-0808">Transferase</keyword>
<dbReference type="AlphaFoldDB" id="A0A448P2F1"/>
<dbReference type="Gene3D" id="3.40.630.30">
    <property type="match status" value="1"/>
</dbReference>
<dbReference type="PIRSF" id="PIRSF021603">
    <property type="entry name" value="UCP21603_acetyltransf"/>
    <property type="match status" value="1"/>
</dbReference>
<name>A0A448P2F1_9ACTN</name>
<dbReference type="SUPFAM" id="SSF55729">
    <property type="entry name" value="Acyl-CoA N-acyltransferases (Nat)"/>
    <property type="match status" value="1"/>
</dbReference>
<dbReference type="STRING" id="1122997.GCA_000425285_00543"/>
<dbReference type="EMBL" id="LR134473">
    <property type="protein sequence ID" value="VEI04392.1"/>
    <property type="molecule type" value="Genomic_DNA"/>
</dbReference>
<dbReference type="PROSITE" id="PS51186">
    <property type="entry name" value="GNAT"/>
    <property type="match status" value="1"/>
</dbReference>
<evidence type="ECO:0000313" key="3">
    <source>
        <dbReference type="Proteomes" id="UP000277858"/>
    </source>
</evidence>
<feature type="domain" description="N-acetyltransferase" evidence="1">
    <location>
        <begin position="154"/>
        <end position="287"/>
    </location>
</feature>
<evidence type="ECO:0000259" key="1">
    <source>
        <dbReference type="PROSITE" id="PS51186"/>
    </source>
</evidence>
<dbReference type="Pfam" id="PF00583">
    <property type="entry name" value="Acetyltransf_1"/>
    <property type="match status" value="1"/>
</dbReference>
<dbReference type="Pfam" id="PF13312">
    <property type="entry name" value="DUF4081"/>
    <property type="match status" value="1"/>
</dbReference>
<evidence type="ECO:0000313" key="2">
    <source>
        <dbReference type="EMBL" id="VEI04392.1"/>
    </source>
</evidence>
<keyword evidence="3" id="KW-1185">Reference proteome</keyword>
<sequence>MTLWSRSPEVATRVRTLDDADLADVMELLSTDPVGNIFLLSRFGQFGLERHRLGCYVFGAWSGERLVGVLHAGANLVPVCTEPGVLGRLAAHVGPWRHATSIMGRADLVIALHTELARRWGRPWAQAREIRAHQPLMVMGPHPVVAADPRVTLVTGRHFNSYFEAAVAMYTEEVGVTPLDSSNGYRRHMSALVDLHNCFGIVDDGVVRFKSDIGVAWRDVCQIQGVWMDPAWRHHGSAAAAMAGVVELCRRRYPTVSLYVNDFNTPALKMYRRVGFTQVGEMATVLY</sequence>
<dbReference type="Proteomes" id="UP000277858">
    <property type="component" value="Chromosome"/>
</dbReference>
<gene>
    <name evidence="2" type="ORF">NCTC13652_02623</name>
</gene>
<dbReference type="InterPro" id="IPR016794">
    <property type="entry name" value="UCP21603_acetyltransf"/>
</dbReference>
<dbReference type="InterPro" id="IPR016181">
    <property type="entry name" value="Acyl_CoA_acyltransferase"/>
</dbReference>
<organism evidence="2 3">
    <name type="scientific">Acidipropionibacterium jensenii</name>
    <dbReference type="NCBI Taxonomy" id="1749"/>
    <lineage>
        <taxon>Bacteria</taxon>
        <taxon>Bacillati</taxon>
        <taxon>Actinomycetota</taxon>
        <taxon>Actinomycetes</taxon>
        <taxon>Propionibacteriales</taxon>
        <taxon>Propionibacteriaceae</taxon>
        <taxon>Acidipropionibacterium</taxon>
    </lineage>
</organism>
<accession>A0A448P2F1</accession>